<reference evidence="1" key="1">
    <citation type="journal article" date="2014" name="Int. J. Syst. Evol. Microbiol.">
        <title>Complete genome sequence of Corynebacterium casei LMG S-19264T (=DSM 44701T), isolated from a smear-ripened cheese.</title>
        <authorList>
            <consortium name="US DOE Joint Genome Institute (JGI-PGF)"/>
            <person name="Walter F."/>
            <person name="Albersmeier A."/>
            <person name="Kalinowski J."/>
            <person name="Ruckert C."/>
        </authorList>
    </citation>
    <scope>NUCLEOTIDE SEQUENCE</scope>
    <source>
        <strain evidence="1">KCTC 32296</strain>
    </source>
</reference>
<dbReference type="EMBL" id="BMZB01000002">
    <property type="protein sequence ID" value="GGZ31901.1"/>
    <property type="molecule type" value="Genomic_DNA"/>
</dbReference>
<name>A0A918Q315_9CAUL</name>
<accession>A0A918Q315</accession>
<protein>
    <submittedName>
        <fullName evidence="1">Uncharacterized protein</fullName>
    </submittedName>
</protein>
<evidence type="ECO:0000313" key="2">
    <source>
        <dbReference type="Proteomes" id="UP000662572"/>
    </source>
</evidence>
<keyword evidence="2" id="KW-1185">Reference proteome</keyword>
<evidence type="ECO:0000313" key="1">
    <source>
        <dbReference type="EMBL" id="GGZ31901.1"/>
    </source>
</evidence>
<sequence>METGANMNEVNKNEIREAAISMQRVLRHMGVSLDDLANGAPEPISSHLVTLAAACEVLSDKAVFIGQTVGD</sequence>
<dbReference type="Proteomes" id="UP000662572">
    <property type="component" value="Unassembled WGS sequence"/>
</dbReference>
<dbReference type="AlphaFoldDB" id="A0A918Q315"/>
<comment type="caution">
    <text evidence="1">The sequence shown here is derived from an EMBL/GenBank/DDBJ whole genome shotgun (WGS) entry which is preliminary data.</text>
</comment>
<gene>
    <name evidence="1" type="ORF">GCM10011273_17390</name>
</gene>
<organism evidence="1 2">
    <name type="scientific">Asticcacaulis endophyticus</name>
    <dbReference type="NCBI Taxonomy" id="1395890"/>
    <lineage>
        <taxon>Bacteria</taxon>
        <taxon>Pseudomonadati</taxon>
        <taxon>Pseudomonadota</taxon>
        <taxon>Alphaproteobacteria</taxon>
        <taxon>Caulobacterales</taxon>
        <taxon>Caulobacteraceae</taxon>
        <taxon>Asticcacaulis</taxon>
    </lineage>
</organism>
<reference evidence="1" key="2">
    <citation type="submission" date="2020-09" db="EMBL/GenBank/DDBJ databases">
        <authorList>
            <person name="Sun Q."/>
            <person name="Kim S."/>
        </authorList>
    </citation>
    <scope>NUCLEOTIDE SEQUENCE</scope>
    <source>
        <strain evidence="1">KCTC 32296</strain>
    </source>
</reference>
<proteinExistence type="predicted"/>